<protein>
    <submittedName>
        <fullName evidence="3">LLM class flavin-dependent oxidoreductase</fullName>
    </submittedName>
</protein>
<dbReference type="PANTHER" id="PTHR43244">
    <property type="match status" value="1"/>
</dbReference>
<proteinExistence type="predicted"/>
<evidence type="ECO:0000259" key="2">
    <source>
        <dbReference type="Pfam" id="PF00296"/>
    </source>
</evidence>
<dbReference type="RefSeq" id="WP_235056256.1">
    <property type="nucleotide sequence ID" value="NZ_JAKFHA010000025.1"/>
</dbReference>
<dbReference type="GO" id="GO:0016705">
    <property type="term" value="F:oxidoreductase activity, acting on paired donors, with incorporation or reduction of molecular oxygen"/>
    <property type="evidence" value="ECO:0007669"/>
    <property type="project" value="InterPro"/>
</dbReference>
<dbReference type="PANTHER" id="PTHR43244:SF1">
    <property type="entry name" value="5,10-METHYLENETETRAHYDROMETHANOPTERIN REDUCTASE"/>
    <property type="match status" value="1"/>
</dbReference>
<feature type="domain" description="Luciferase-like" evidence="2">
    <location>
        <begin position="18"/>
        <end position="320"/>
    </location>
</feature>
<name>A0AA41Q6I6_9ACTN</name>
<accession>A0AA41Q6I6</accession>
<evidence type="ECO:0000313" key="3">
    <source>
        <dbReference type="EMBL" id="MCF2531606.1"/>
    </source>
</evidence>
<evidence type="ECO:0000313" key="4">
    <source>
        <dbReference type="Proteomes" id="UP001165378"/>
    </source>
</evidence>
<sequence>MTTPVPASDRPALRFATGTTVKDFAAYTEWLRVAEDCGYAMLTTGDSQSLWADPYVALTFAAQHTTVPRLGVTVSNPMTRHPAVAASASSALQHISGDRFVLGISSGDSALRNIGLRPARVAETEEYVTAVRDLTAGRAARWQGADLELRWPPRRTPVWVAAEGPRTLRMAGRVADGVVLSNSLTREAYARNLGHIAEGAAEAGRDVADLEVWCMANVVPAATEQDGIDQVRSVLAGTANHVFRFGTEGKGLPDALRPAVEELKRRYDSAHHASPETAAHNAALVDELGLTGFLAAHSTVAGPLGHCVERLHEIAEAGVRNLVVAQFVPEPLAFMRTFADRIAPHFR</sequence>
<dbReference type="AlphaFoldDB" id="A0AA41Q6I6"/>
<dbReference type="Pfam" id="PF00296">
    <property type="entry name" value="Bac_luciferase"/>
    <property type="match status" value="1"/>
</dbReference>
<dbReference type="Gene3D" id="3.20.20.30">
    <property type="entry name" value="Luciferase-like domain"/>
    <property type="match status" value="1"/>
</dbReference>
<dbReference type="CDD" id="cd01097">
    <property type="entry name" value="Tetrahydromethanopterin_reductase"/>
    <property type="match status" value="1"/>
</dbReference>
<dbReference type="InterPro" id="IPR050564">
    <property type="entry name" value="F420-G6PD/mer"/>
</dbReference>
<dbReference type="SUPFAM" id="SSF51679">
    <property type="entry name" value="Bacterial luciferase-like"/>
    <property type="match status" value="1"/>
</dbReference>
<dbReference type="InterPro" id="IPR036661">
    <property type="entry name" value="Luciferase-like_sf"/>
</dbReference>
<dbReference type="EMBL" id="JAKFHA010000025">
    <property type="protein sequence ID" value="MCF2531606.1"/>
    <property type="molecule type" value="Genomic_DNA"/>
</dbReference>
<comment type="caution">
    <text evidence="3">The sequence shown here is derived from an EMBL/GenBank/DDBJ whole genome shotgun (WGS) entry which is preliminary data.</text>
</comment>
<dbReference type="InterPro" id="IPR011251">
    <property type="entry name" value="Luciferase-like_dom"/>
</dbReference>
<gene>
    <name evidence="3" type="ORF">LZ495_30925</name>
</gene>
<organism evidence="3 4">
    <name type="scientific">Yinghuangia soli</name>
    <dbReference type="NCBI Taxonomy" id="2908204"/>
    <lineage>
        <taxon>Bacteria</taxon>
        <taxon>Bacillati</taxon>
        <taxon>Actinomycetota</taxon>
        <taxon>Actinomycetes</taxon>
        <taxon>Kitasatosporales</taxon>
        <taxon>Streptomycetaceae</taxon>
        <taxon>Yinghuangia</taxon>
    </lineage>
</organism>
<reference evidence="3" key="1">
    <citation type="submission" date="2022-01" db="EMBL/GenBank/DDBJ databases">
        <title>Genome-Based Taxonomic Classification of the Phylum Actinobacteria.</title>
        <authorList>
            <person name="Gao Y."/>
        </authorList>
    </citation>
    <scope>NUCLEOTIDE SEQUENCE</scope>
    <source>
        <strain evidence="3">KLBMP 8922</strain>
    </source>
</reference>
<keyword evidence="1" id="KW-0560">Oxidoreductase</keyword>
<evidence type="ECO:0000256" key="1">
    <source>
        <dbReference type="ARBA" id="ARBA00023002"/>
    </source>
</evidence>
<dbReference type="Proteomes" id="UP001165378">
    <property type="component" value="Unassembled WGS sequence"/>
</dbReference>
<keyword evidence="4" id="KW-1185">Reference proteome</keyword>